<accession>A0A6A4PCD3</accession>
<gene>
    <name evidence="2" type="ORF">Lalb_Chr16g0391271</name>
</gene>
<protein>
    <submittedName>
        <fullName evidence="2">Uncharacterized protein</fullName>
    </submittedName>
</protein>
<sequence>MKSYPGGLYVIFSSWFLLSFWIRWFCLSLLVLCFTLLLLLSCNLSCVF</sequence>
<dbReference type="EMBL" id="WOCE01000016">
    <property type="protein sequence ID" value="KAE9597879.1"/>
    <property type="molecule type" value="Genomic_DNA"/>
</dbReference>
<proteinExistence type="predicted"/>
<keyword evidence="3" id="KW-1185">Reference proteome</keyword>
<evidence type="ECO:0000313" key="2">
    <source>
        <dbReference type="EMBL" id="KAE9597879.1"/>
    </source>
</evidence>
<keyword evidence="1" id="KW-0472">Membrane</keyword>
<keyword evidence="1" id="KW-1133">Transmembrane helix</keyword>
<evidence type="ECO:0000313" key="3">
    <source>
        <dbReference type="Proteomes" id="UP000447434"/>
    </source>
</evidence>
<organism evidence="2 3">
    <name type="scientific">Lupinus albus</name>
    <name type="common">White lupine</name>
    <name type="synonym">Lupinus termis</name>
    <dbReference type="NCBI Taxonomy" id="3870"/>
    <lineage>
        <taxon>Eukaryota</taxon>
        <taxon>Viridiplantae</taxon>
        <taxon>Streptophyta</taxon>
        <taxon>Embryophyta</taxon>
        <taxon>Tracheophyta</taxon>
        <taxon>Spermatophyta</taxon>
        <taxon>Magnoliopsida</taxon>
        <taxon>eudicotyledons</taxon>
        <taxon>Gunneridae</taxon>
        <taxon>Pentapetalae</taxon>
        <taxon>rosids</taxon>
        <taxon>fabids</taxon>
        <taxon>Fabales</taxon>
        <taxon>Fabaceae</taxon>
        <taxon>Papilionoideae</taxon>
        <taxon>50 kb inversion clade</taxon>
        <taxon>genistoids sensu lato</taxon>
        <taxon>core genistoids</taxon>
        <taxon>Genisteae</taxon>
        <taxon>Lupinus</taxon>
    </lineage>
</organism>
<keyword evidence="1" id="KW-0812">Transmembrane</keyword>
<dbReference type="Proteomes" id="UP000447434">
    <property type="component" value="Chromosome 16"/>
</dbReference>
<feature type="transmembrane region" description="Helical" evidence="1">
    <location>
        <begin position="20"/>
        <end position="40"/>
    </location>
</feature>
<dbReference type="AlphaFoldDB" id="A0A6A4PCD3"/>
<evidence type="ECO:0000256" key="1">
    <source>
        <dbReference type="SAM" id="Phobius"/>
    </source>
</evidence>
<comment type="caution">
    <text evidence="2">The sequence shown here is derived from an EMBL/GenBank/DDBJ whole genome shotgun (WGS) entry which is preliminary data.</text>
</comment>
<reference evidence="3" key="1">
    <citation type="journal article" date="2020" name="Nat. Commun.">
        <title>Genome sequence of the cluster root forming white lupin.</title>
        <authorList>
            <person name="Hufnagel B."/>
            <person name="Marques A."/>
            <person name="Soriano A."/>
            <person name="Marques L."/>
            <person name="Divol F."/>
            <person name="Doumas P."/>
            <person name="Sallet E."/>
            <person name="Mancinotti D."/>
            <person name="Carrere S."/>
            <person name="Marande W."/>
            <person name="Arribat S."/>
            <person name="Keller J."/>
            <person name="Huneau C."/>
            <person name="Blein T."/>
            <person name="Aime D."/>
            <person name="Laguerre M."/>
            <person name="Taylor J."/>
            <person name="Schubert V."/>
            <person name="Nelson M."/>
            <person name="Geu-Flores F."/>
            <person name="Crespi M."/>
            <person name="Gallardo-Guerrero K."/>
            <person name="Delaux P.-M."/>
            <person name="Salse J."/>
            <person name="Berges H."/>
            <person name="Guyot R."/>
            <person name="Gouzy J."/>
            <person name="Peret B."/>
        </authorList>
    </citation>
    <scope>NUCLEOTIDE SEQUENCE [LARGE SCALE GENOMIC DNA]</scope>
    <source>
        <strain evidence="3">cv. Amiga</strain>
    </source>
</reference>
<name>A0A6A4PCD3_LUPAL</name>